<dbReference type="InterPro" id="IPR012902">
    <property type="entry name" value="N_methyl_site"/>
</dbReference>
<evidence type="ECO:0000313" key="2">
    <source>
        <dbReference type="EMBL" id="KKR02623.1"/>
    </source>
</evidence>
<keyword evidence="1" id="KW-0472">Membrane</keyword>
<dbReference type="NCBIfam" id="TIGR02532">
    <property type="entry name" value="IV_pilin_GFxxxE"/>
    <property type="match status" value="1"/>
</dbReference>
<sequence length="184" mass="19776">MNNLKLKTENTKTGFTLIEVVVVATITAIISTFMLLSFQRTRLDLNESTTVIIADLRSAQSKALASTKYDSGSGSKIRCGYGVHYINTTSYSIYVGPDASSGDCKSLNRNLDGADSVIATKIFSNEKVEFKGSFSDIFWEPPHPYTYISNSSSSASVTITIGKKGGVCPGDCKTINVSTSGKIE</sequence>
<gene>
    <name evidence="2" type="ORF">UT29_C0001G0103</name>
</gene>
<dbReference type="AlphaFoldDB" id="A0A0G0MHL2"/>
<organism evidence="2 3">
    <name type="scientific">Yanofskybacteria sp. (strain GW2011_GWA1_39_13)</name>
    <dbReference type="NCBI Taxonomy" id="1619019"/>
    <lineage>
        <taxon>Bacteria</taxon>
        <taxon>Candidatus Yanofskyibacteriota</taxon>
    </lineage>
</organism>
<proteinExistence type="predicted"/>
<name>A0A0G0MHL2_YANXG</name>
<dbReference type="PROSITE" id="PS00409">
    <property type="entry name" value="PROKAR_NTER_METHYL"/>
    <property type="match status" value="1"/>
</dbReference>
<reference evidence="2 3" key="1">
    <citation type="journal article" date="2015" name="Nature">
        <title>rRNA introns, odd ribosomes, and small enigmatic genomes across a large radiation of phyla.</title>
        <authorList>
            <person name="Brown C.T."/>
            <person name="Hug L.A."/>
            <person name="Thomas B.C."/>
            <person name="Sharon I."/>
            <person name="Castelle C.J."/>
            <person name="Singh A."/>
            <person name="Wilkins M.J."/>
            <person name="Williams K.H."/>
            <person name="Banfield J.F."/>
        </authorList>
    </citation>
    <scope>NUCLEOTIDE SEQUENCE [LARGE SCALE GENOMIC DNA]</scope>
    <source>
        <strain evidence="3">GW2011_GWA1_39_13</strain>
    </source>
</reference>
<keyword evidence="1" id="KW-0812">Transmembrane</keyword>
<accession>A0A0G0MHL2</accession>
<dbReference type="SUPFAM" id="SSF54523">
    <property type="entry name" value="Pili subunits"/>
    <property type="match status" value="1"/>
</dbReference>
<keyword evidence="1" id="KW-1133">Transmembrane helix</keyword>
<evidence type="ECO:0000256" key="1">
    <source>
        <dbReference type="SAM" id="Phobius"/>
    </source>
</evidence>
<feature type="transmembrane region" description="Helical" evidence="1">
    <location>
        <begin position="15"/>
        <end position="36"/>
    </location>
</feature>
<dbReference type="Pfam" id="PF07963">
    <property type="entry name" value="N_methyl"/>
    <property type="match status" value="1"/>
</dbReference>
<comment type="caution">
    <text evidence="2">The sequence shown here is derived from an EMBL/GenBank/DDBJ whole genome shotgun (WGS) entry which is preliminary data.</text>
</comment>
<dbReference type="Proteomes" id="UP000034845">
    <property type="component" value="Unassembled WGS sequence"/>
</dbReference>
<evidence type="ECO:0000313" key="3">
    <source>
        <dbReference type="Proteomes" id="UP000034845"/>
    </source>
</evidence>
<protein>
    <submittedName>
        <fullName evidence="2">Uncharacterized protein</fullName>
    </submittedName>
</protein>
<dbReference type="EMBL" id="LBWF01000001">
    <property type="protein sequence ID" value="KKR02623.1"/>
    <property type="molecule type" value="Genomic_DNA"/>
</dbReference>
<dbReference type="Gene3D" id="3.30.700.10">
    <property type="entry name" value="Glycoprotein, Type 4 Pilin"/>
    <property type="match status" value="1"/>
</dbReference>
<dbReference type="InterPro" id="IPR045584">
    <property type="entry name" value="Pilin-like"/>
</dbReference>